<dbReference type="PROSITE" id="PS00597">
    <property type="entry name" value="PLANT_LTP"/>
    <property type="match status" value="1"/>
</dbReference>
<evidence type="ECO:0000259" key="3">
    <source>
        <dbReference type="SMART" id="SM00499"/>
    </source>
</evidence>
<dbReference type="EMBL" id="CM007386">
    <property type="protein sequence ID" value="ONK66774.1"/>
    <property type="molecule type" value="Genomic_DNA"/>
</dbReference>
<comment type="function">
    <text evidence="1">Plant non-specific lipid-transfer proteins transfer phospholipids as well as galactolipids across membranes. May play a role in wax or cutin deposition in the cell walls of expanding epidermal cells and certain secretory tissues.</text>
</comment>
<dbReference type="AlphaFoldDB" id="A0A5P1ELW5"/>
<evidence type="ECO:0000313" key="4">
    <source>
        <dbReference type="EMBL" id="ONK66774.1"/>
    </source>
</evidence>
<dbReference type="CDD" id="cd01960">
    <property type="entry name" value="nsLTP1"/>
    <property type="match status" value="1"/>
</dbReference>
<organism evidence="4 5">
    <name type="scientific">Asparagus officinalis</name>
    <name type="common">Garden asparagus</name>
    <dbReference type="NCBI Taxonomy" id="4686"/>
    <lineage>
        <taxon>Eukaryota</taxon>
        <taxon>Viridiplantae</taxon>
        <taxon>Streptophyta</taxon>
        <taxon>Embryophyta</taxon>
        <taxon>Tracheophyta</taxon>
        <taxon>Spermatophyta</taxon>
        <taxon>Magnoliopsida</taxon>
        <taxon>Liliopsida</taxon>
        <taxon>Asparagales</taxon>
        <taxon>Asparagaceae</taxon>
        <taxon>Asparagoideae</taxon>
        <taxon>Asparagus</taxon>
    </lineage>
</organism>
<dbReference type="Pfam" id="PF00234">
    <property type="entry name" value="Tryp_alpha_amyl"/>
    <property type="match status" value="1"/>
</dbReference>
<keyword evidence="1" id="KW-0813">Transport</keyword>
<comment type="similarity">
    <text evidence="1">Belongs to the plant LTP family.</text>
</comment>
<dbReference type="Proteomes" id="UP000243459">
    <property type="component" value="Chromosome 6"/>
</dbReference>
<sequence length="143" mass="15410">MALLLSRRLLLLFLLSAIAISPSQSMSPTCKMVARMITPCVAYLADRAWAPYGPCCSGVAALNQTASTGSVADRVAVCDCIKSIAPRLPMVDLNRAAVLPRTCGLNLNLTLSPTMDCDSVPLSAEIVIMRIKFGQRWDEPNKN</sequence>
<reference evidence="5" key="1">
    <citation type="journal article" date="2017" name="Nat. Commun.">
        <title>The asparagus genome sheds light on the origin and evolution of a young Y chromosome.</title>
        <authorList>
            <person name="Harkess A."/>
            <person name="Zhou J."/>
            <person name="Xu C."/>
            <person name="Bowers J.E."/>
            <person name="Van der Hulst R."/>
            <person name="Ayyampalayam S."/>
            <person name="Mercati F."/>
            <person name="Riccardi P."/>
            <person name="McKain M.R."/>
            <person name="Kakrana A."/>
            <person name="Tang H."/>
            <person name="Ray J."/>
            <person name="Groenendijk J."/>
            <person name="Arikit S."/>
            <person name="Mathioni S.M."/>
            <person name="Nakano M."/>
            <person name="Shan H."/>
            <person name="Telgmann-Rauber A."/>
            <person name="Kanno A."/>
            <person name="Yue Z."/>
            <person name="Chen H."/>
            <person name="Li W."/>
            <person name="Chen Y."/>
            <person name="Xu X."/>
            <person name="Zhang Y."/>
            <person name="Luo S."/>
            <person name="Chen H."/>
            <person name="Gao J."/>
            <person name="Mao Z."/>
            <person name="Pires J.C."/>
            <person name="Luo M."/>
            <person name="Kudrna D."/>
            <person name="Wing R.A."/>
            <person name="Meyers B.C."/>
            <person name="Yi K."/>
            <person name="Kong H."/>
            <person name="Lavrijsen P."/>
            <person name="Sunseri F."/>
            <person name="Falavigna A."/>
            <person name="Ye Y."/>
            <person name="Leebens-Mack J.H."/>
            <person name="Chen G."/>
        </authorList>
    </citation>
    <scope>NUCLEOTIDE SEQUENCE [LARGE SCALE GENOMIC DNA]</scope>
    <source>
        <strain evidence="5">cv. DH0086</strain>
    </source>
</reference>
<dbReference type="PANTHER" id="PTHR33076">
    <property type="entry name" value="NON-SPECIFIC LIPID-TRANSFER PROTEIN 2-RELATED"/>
    <property type="match status" value="1"/>
</dbReference>
<feature type="domain" description="Bifunctional inhibitor/plant lipid transfer protein/seed storage helical" evidence="3">
    <location>
        <begin position="30"/>
        <end position="117"/>
    </location>
</feature>
<dbReference type="SUPFAM" id="SSF47699">
    <property type="entry name" value="Bifunctional inhibitor/lipid-transfer protein/seed storage 2S albumin"/>
    <property type="match status" value="1"/>
</dbReference>
<dbReference type="InterPro" id="IPR036312">
    <property type="entry name" value="Bifun_inhib/LTP/seed_sf"/>
</dbReference>
<keyword evidence="1" id="KW-0446">Lipid-binding</keyword>
<dbReference type="GO" id="GO:0008289">
    <property type="term" value="F:lipid binding"/>
    <property type="evidence" value="ECO:0007669"/>
    <property type="project" value="UniProtKB-KW"/>
</dbReference>
<evidence type="ECO:0000256" key="2">
    <source>
        <dbReference type="SAM" id="SignalP"/>
    </source>
</evidence>
<dbReference type="Gene3D" id="1.10.110.10">
    <property type="entry name" value="Plant lipid-transfer and hydrophobic proteins"/>
    <property type="match status" value="1"/>
</dbReference>
<dbReference type="SMART" id="SM00499">
    <property type="entry name" value="AAI"/>
    <property type="match status" value="1"/>
</dbReference>
<evidence type="ECO:0000256" key="1">
    <source>
        <dbReference type="RuleBase" id="RU000628"/>
    </source>
</evidence>
<keyword evidence="5" id="KW-1185">Reference proteome</keyword>
<dbReference type="GO" id="GO:0006869">
    <property type="term" value="P:lipid transport"/>
    <property type="evidence" value="ECO:0007669"/>
    <property type="project" value="InterPro"/>
</dbReference>
<dbReference type="InterPro" id="IPR016140">
    <property type="entry name" value="Bifunc_inhib/LTP/seed_store"/>
</dbReference>
<accession>A0A5P1ELW5</accession>
<gene>
    <name evidence="4" type="ORF">A4U43_C06F11830</name>
</gene>
<feature type="chain" id="PRO_5024420476" description="Non-specific lipid-transfer protein" evidence="2">
    <location>
        <begin position="26"/>
        <end position="143"/>
    </location>
</feature>
<protein>
    <recommendedName>
        <fullName evidence="1">Non-specific lipid-transfer protein</fullName>
    </recommendedName>
</protein>
<keyword evidence="2" id="KW-0732">Signal</keyword>
<dbReference type="OMA" id="ILPCERM"/>
<dbReference type="Gramene" id="ONK66774">
    <property type="protein sequence ID" value="ONK66774"/>
    <property type="gene ID" value="A4U43_C06F11830"/>
</dbReference>
<evidence type="ECO:0000313" key="5">
    <source>
        <dbReference type="Proteomes" id="UP000243459"/>
    </source>
</evidence>
<dbReference type="PRINTS" id="PR00382">
    <property type="entry name" value="LIPIDTRNSFER"/>
</dbReference>
<feature type="signal peptide" evidence="2">
    <location>
        <begin position="1"/>
        <end position="25"/>
    </location>
</feature>
<dbReference type="InterPro" id="IPR000528">
    <property type="entry name" value="Plant_nsLTP"/>
</dbReference>
<name>A0A5P1ELW5_ASPOF</name>
<proteinExistence type="inferred from homology"/>